<dbReference type="SUPFAM" id="SSF89550">
    <property type="entry name" value="PHP domain-like"/>
    <property type="match status" value="1"/>
</dbReference>
<dbReference type="SMART" id="SM00481">
    <property type="entry name" value="POLIIIAc"/>
    <property type="match status" value="1"/>
</dbReference>
<proteinExistence type="predicted"/>
<sequence length="282" mass="31473">MQFMIDLHCHSSFSDGALTPEELIKKANTLQVQCLSLTDHDTVAGYDALYGAAIHTNIEIVRGIELSTRWKKYDIHILGYQINHTAELQELIAHQNKNRIERAEKIGESLHLIGIDSAYEKACHLAGHKRVGRPHFAQVLINEGKAKDMKSAFKNYLGRGKCAYIPTLWISMHDAVKCISHSGGQAVIAHPLKYGLTRSKLRELIMEFKAAGGVGMEVVSGEMTTVQIQEMAGMCERFHLLASSGSDYHSDAQSCINLGHQRQLPIICTPIWQEWNIKQGTL</sequence>
<dbReference type="Gene3D" id="3.20.20.140">
    <property type="entry name" value="Metal-dependent hydrolases"/>
    <property type="match status" value="1"/>
</dbReference>
<dbReference type="CDD" id="cd07438">
    <property type="entry name" value="PHP_HisPPase_AMP"/>
    <property type="match status" value="1"/>
</dbReference>
<comment type="caution">
    <text evidence="1">The sequence shown here is derived from an EMBL/GenBank/DDBJ whole genome shotgun (WGS) entry which is preliminary data.</text>
</comment>
<evidence type="ECO:0000313" key="2">
    <source>
        <dbReference type="Proteomes" id="UP000239239"/>
    </source>
</evidence>
<dbReference type="InterPro" id="IPR004013">
    <property type="entry name" value="PHP_dom"/>
</dbReference>
<dbReference type="AlphaFoldDB" id="A0A2S6EZF6"/>
<dbReference type="GO" id="GO:0004534">
    <property type="term" value="F:5'-3' RNA exonuclease activity"/>
    <property type="evidence" value="ECO:0007669"/>
    <property type="project" value="TreeGrafter"/>
</dbReference>
<dbReference type="EMBL" id="PQWY01000011">
    <property type="protein sequence ID" value="PPK30556.1"/>
    <property type="molecule type" value="Genomic_DNA"/>
</dbReference>
<name>A0A2S6EZF6_LEGPN</name>
<dbReference type="PANTHER" id="PTHR42924">
    <property type="entry name" value="EXONUCLEASE"/>
    <property type="match status" value="1"/>
</dbReference>
<dbReference type="InterPro" id="IPR016195">
    <property type="entry name" value="Pol/histidinol_Pase-like"/>
</dbReference>
<dbReference type="OrthoDB" id="9804333at2"/>
<dbReference type="GO" id="GO:0035312">
    <property type="term" value="F:5'-3' DNA exonuclease activity"/>
    <property type="evidence" value="ECO:0007669"/>
    <property type="project" value="TreeGrafter"/>
</dbReference>
<evidence type="ECO:0000313" key="1">
    <source>
        <dbReference type="EMBL" id="PPK30556.1"/>
    </source>
</evidence>
<dbReference type="PANTHER" id="PTHR42924:SF3">
    <property type="entry name" value="POLYMERASE_HISTIDINOL PHOSPHATASE N-TERMINAL DOMAIN-CONTAINING PROTEIN"/>
    <property type="match status" value="1"/>
</dbReference>
<reference evidence="1 2" key="1">
    <citation type="submission" date="2018-02" db="EMBL/GenBank/DDBJ databases">
        <title>Draft genome sequences of four Legionella pneumophila clinical strains isolated in Ontario.</title>
        <authorList>
            <person name="Fortuna A."/>
            <person name="Ramnarine R."/>
            <person name="Li A."/>
            <person name="Frantz C."/>
            <person name="Mallo G."/>
        </authorList>
    </citation>
    <scope>NUCLEOTIDE SEQUENCE [LARGE SCALE GENOMIC DNA]</scope>
    <source>
        <strain evidence="1 2">LG61</strain>
    </source>
</reference>
<dbReference type="Gene3D" id="1.10.150.650">
    <property type="match status" value="1"/>
</dbReference>
<accession>A0A2S6EZF6</accession>
<dbReference type="InterPro" id="IPR052018">
    <property type="entry name" value="PHP_domain"/>
</dbReference>
<protein>
    <submittedName>
        <fullName evidence="1">PHP domain-containing protein</fullName>
    </submittedName>
</protein>
<dbReference type="Pfam" id="PF02811">
    <property type="entry name" value="PHP"/>
    <property type="match status" value="1"/>
</dbReference>
<gene>
    <name evidence="1" type="ORF">C3928_07260</name>
</gene>
<dbReference type="InterPro" id="IPR003141">
    <property type="entry name" value="Pol/His_phosphatase_N"/>
</dbReference>
<organism evidence="1 2">
    <name type="scientific">Legionella pneumophila</name>
    <dbReference type="NCBI Taxonomy" id="446"/>
    <lineage>
        <taxon>Bacteria</taxon>
        <taxon>Pseudomonadati</taxon>
        <taxon>Pseudomonadota</taxon>
        <taxon>Gammaproteobacteria</taxon>
        <taxon>Legionellales</taxon>
        <taxon>Legionellaceae</taxon>
        <taxon>Legionella</taxon>
    </lineage>
</organism>
<dbReference type="Proteomes" id="UP000239239">
    <property type="component" value="Unassembled WGS sequence"/>
</dbReference>